<dbReference type="InterPro" id="IPR025505">
    <property type="entry name" value="FHIPEP_CS"/>
</dbReference>
<feature type="transmembrane region" description="Helical" evidence="7">
    <location>
        <begin position="5"/>
        <end position="21"/>
    </location>
</feature>
<dbReference type="Pfam" id="PF00771">
    <property type="entry name" value="FHIPEP"/>
    <property type="match status" value="1"/>
</dbReference>
<dbReference type="GO" id="GO:0009306">
    <property type="term" value="P:protein secretion"/>
    <property type="evidence" value="ECO:0007669"/>
    <property type="project" value="InterPro"/>
</dbReference>
<proteinExistence type="inferred from homology"/>
<keyword evidence="7" id="KW-1005">Bacterial flagellum biogenesis</keyword>
<feature type="transmembrane region" description="Helical" evidence="7">
    <location>
        <begin position="188"/>
        <end position="210"/>
    </location>
</feature>
<gene>
    <name evidence="7 8" type="primary">flhA</name>
    <name evidence="8" type="ORF">KCX74_02210</name>
</gene>
<dbReference type="Proteomes" id="UP000675284">
    <property type="component" value="Unassembled WGS sequence"/>
</dbReference>
<name>A0A941I9Y0_9BACI</name>
<dbReference type="PANTHER" id="PTHR30161:SF1">
    <property type="entry name" value="FLAGELLAR BIOSYNTHESIS PROTEIN FLHA-RELATED"/>
    <property type="match status" value="1"/>
</dbReference>
<comment type="caution">
    <text evidence="8">The sequence shown here is derived from an EMBL/GenBank/DDBJ whole genome shotgun (WGS) entry which is preliminary data.</text>
</comment>
<accession>A0A941I9Y0</accession>
<keyword evidence="3 7" id="KW-1003">Cell membrane</keyword>
<reference evidence="8" key="1">
    <citation type="submission" date="2021-04" db="EMBL/GenBank/DDBJ databases">
        <title>Isolation and polyphasic classification of algal microorganism.</title>
        <authorList>
            <person name="Wang S."/>
        </authorList>
    </citation>
    <scope>NUCLEOTIDE SEQUENCE</scope>
    <source>
        <strain evidence="8">720a</strain>
    </source>
</reference>
<keyword evidence="8" id="KW-0966">Cell projection</keyword>
<comment type="function">
    <text evidence="7">Required for formation of the rod structure of the flagellar apparatus. Together with FliI and FliH, may constitute the export apparatus of flagellin.</text>
</comment>
<dbReference type="PROSITE" id="PS00994">
    <property type="entry name" value="FHIPEP"/>
    <property type="match status" value="1"/>
</dbReference>
<keyword evidence="4 7" id="KW-0812">Transmembrane</keyword>
<feature type="transmembrane region" description="Helical" evidence="7">
    <location>
        <begin position="27"/>
        <end position="45"/>
    </location>
</feature>
<keyword evidence="7" id="KW-0653">Protein transport</keyword>
<evidence type="ECO:0000313" key="8">
    <source>
        <dbReference type="EMBL" id="MBR7794852.1"/>
    </source>
</evidence>
<keyword evidence="7" id="KW-0813">Transport</keyword>
<protein>
    <recommendedName>
        <fullName evidence="7">Flagellar biosynthesis protein FlhA</fullName>
    </recommendedName>
</protein>
<dbReference type="InterPro" id="IPR042196">
    <property type="entry name" value="FHIPEP_4"/>
</dbReference>
<keyword evidence="9" id="KW-1185">Reference proteome</keyword>
<evidence type="ECO:0000256" key="3">
    <source>
        <dbReference type="ARBA" id="ARBA00022475"/>
    </source>
</evidence>
<dbReference type="InterPro" id="IPR001712">
    <property type="entry name" value="T3SS_FHIPEP"/>
</dbReference>
<organism evidence="8 9">
    <name type="scientific">Virgibacillus salarius</name>
    <dbReference type="NCBI Taxonomy" id="447199"/>
    <lineage>
        <taxon>Bacteria</taxon>
        <taxon>Bacillati</taxon>
        <taxon>Bacillota</taxon>
        <taxon>Bacilli</taxon>
        <taxon>Bacillales</taxon>
        <taxon>Bacillaceae</taxon>
        <taxon>Virgibacillus</taxon>
    </lineage>
</organism>
<evidence type="ECO:0000313" key="9">
    <source>
        <dbReference type="Proteomes" id="UP000675284"/>
    </source>
</evidence>
<keyword evidence="7" id="KW-1006">Bacterial flagellum protein export</keyword>
<keyword evidence="5 7" id="KW-1133">Transmembrane helix</keyword>
<dbReference type="PIRSF" id="PIRSF005419">
    <property type="entry name" value="FlhA"/>
    <property type="match status" value="1"/>
</dbReference>
<feature type="transmembrane region" description="Helical" evidence="7">
    <location>
        <begin position="230"/>
        <end position="252"/>
    </location>
</feature>
<keyword evidence="8" id="KW-0282">Flagellum</keyword>
<comment type="caution">
    <text evidence="7">Lacks conserved residue(s) required for the propagation of feature annotation.</text>
</comment>
<dbReference type="Gene3D" id="1.10.8.540">
    <property type="entry name" value="FHIPEP family, domain 3"/>
    <property type="match status" value="1"/>
</dbReference>
<evidence type="ECO:0000256" key="2">
    <source>
        <dbReference type="ARBA" id="ARBA00008835"/>
    </source>
</evidence>
<evidence type="ECO:0000256" key="1">
    <source>
        <dbReference type="ARBA" id="ARBA00004651"/>
    </source>
</evidence>
<dbReference type="InterPro" id="IPR042193">
    <property type="entry name" value="FHIPEP_3"/>
</dbReference>
<feature type="transmembrane region" description="Helical" evidence="7">
    <location>
        <begin position="92"/>
        <end position="119"/>
    </location>
</feature>
<dbReference type="RefSeq" id="WP_026680910.1">
    <property type="nucleotide sequence ID" value="NZ_JAGSOT010000004.1"/>
</dbReference>
<dbReference type="Gene3D" id="3.40.50.12790">
    <property type="entry name" value="FHIPEP family, domain 4"/>
    <property type="match status" value="1"/>
</dbReference>
<feature type="transmembrane region" description="Helical" evidence="7">
    <location>
        <begin position="52"/>
        <end position="72"/>
    </location>
</feature>
<dbReference type="GO" id="GO:0044780">
    <property type="term" value="P:bacterial-type flagellum assembly"/>
    <property type="evidence" value="ECO:0007669"/>
    <property type="project" value="InterPro"/>
</dbReference>
<keyword evidence="8" id="KW-0969">Cilium</keyword>
<evidence type="ECO:0000256" key="6">
    <source>
        <dbReference type="ARBA" id="ARBA00023136"/>
    </source>
</evidence>
<evidence type="ECO:0000256" key="4">
    <source>
        <dbReference type="ARBA" id="ARBA00022692"/>
    </source>
</evidence>
<dbReference type="PRINTS" id="PR00949">
    <property type="entry name" value="TYPE3IMAPROT"/>
</dbReference>
<sequence length="677" mass="74332">MKARDLSVLLGVILIIIMLIVPLPGWLLSVLILGNISLALIVILVSMNTQEALQFSVFPTLLLLLTLFRLGLNVSTTRSILSEADAGGVVDTFGSFVIGGNPLVGFVVFVILVIIQFLVITKGSERVSEVAARFTLDAMPGKQMSIDADLNAGLISEQQAKERREKIEKEADFHGSMDGASKFVKGDAIAGIIIVLINIIFGLVIGMVQMDMSFQEAINTFMRLTVGDGLVSQIPALLISTATGIVVTRTAGTGNLGTDVTGQLLQYPKLLFIAAGTVFLLGLTPINFFLTTIIASLLALSGYLLLKQTEVVYEPSEEEEDETESAAMKSPENVVHLLNMDPIEFEFGYSLIPLADANQGGDLLDRIVMIRRQLAIELGIVIPVVRIRDNIQLNPNEYRLKVKGNEVASGELLLDHYLAMAPDMEDDEIDGIDTKEPAFGLPAKWINEDLKDEAELSGYTVVDPPSVVSTHLTEIIKEHAHELLGRQETKQLIDHLKETYPILVEEVTPEPLAVGDIQKVLGKLLKEKVSIRNLPIIFETLADFAKLTNDTDLLAEYVRQALSSQLTKQYTDEDMALKVVTLSGKVEKAIAESIQQTEHGSYLSMDPDVQQRVINQLHEEVEKLTIQEETAILLCSPAVRMYVKQLLDRYLPQVVVLSYNELEPNVQVQSVGVVNIA</sequence>
<dbReference type="InterPro" id="IPR042194">
    <property type="entry name" value="FHIPEP_1"/>
</dbReference>
<dbReference type="GO" id="GO:0005886">
    <property type="term" value="C:plasma membrane"/>
    <property type="evidence" value="ECO:0007669"/>
    <property type="project" value="UniProtKB-SubCell"/>
</dbReference>
<comment type="subcellular location">
    <subcellularLocation>
        <location evidence="1 7">Cell membrane</location>
        <topology evidence="1 7">Multi-pass membrane protein</topology>
    </subcellularLocation>
</comment>
<dbReference type="NCBIfam" id="TIGR01398">
    <property type="entry name" value="FlhA"/>
    <property type="match status" value="1"/>
</dbReference>
<dbReference type="InterPro" id="IPR006301">
    <property type="entry name" value="FlhA"/>
</dbReference>
<keyword evidence="6 7" id="KW-0472">Membrane</keyword>
<comment type="similarity">
    <text evidence="2 7">Belongs to the FHIPEP (flagella/HR/invasion proteins export pore) family.</text>
</comment>
<dbReference type="EMBL" id="JAGSOT010000004">
    <property type="protein sequence ID" value="MBR7794852.1"/>
    <property type="molecule type" value="Genomic_DNA"/>
</dbReference>
<evidence type="ECO:0000256" key="5">
    <source>
        <dbReference type="ARBA" id="ARBA00022989"/>
    </source>
</evidence>
<dbReference type="PANTHER" id="PTHR30161">
    <property type="entry name" value="FLAGELLAR EXPORT PROTEIN, MEMBRANE FLHA SUBUNIT-RELATED"/>
    <property type="match status" value="1"/>
</dbReference>
<evidence type="ECO:0000256" key="7">
    <source>
        <dbReference type="RuleBase" id="RU364093"/>
    </source>
</evidence>
<dbReference type="Gene3D" id="3.40.30.60">
    <property type="entry name" value="FHIPEP family, domain 1"/>
    <property type="match status" value="1"/>
</dbReference>
<dbReference type="AlphaFoldDB" id="A0A941I9Y0"/>